<dbReference type="Proteomes" id="UP000647860">
    <property type="component" value="Unassembled WGS sequence"/>
</dbReference>
<evidence type="ECO:0008006" key="3">
    <source>
        <dbReference type="Google" id="ProtNLM"/>
    </source>
</evidence>
<evidence type="ECO:0000313" key="2">
    <source>
        <dbReference type="Proteomes" id="UP000647860"/>
    </source>
</evidence>
<protein>
    <recommendedName>
        <fullName evidence="3">Peptidase inhibitor family I36</fullName>
    </recommendedName>
</protein>
<sequence length="184" mass="19828">MTLTFEQIPDLSVAAPDAPRSRALTRLRVKPQRRTVLRGIAFSALAVGGFVASATSRFSSPAHAETGPGGLTGWDRNDCKDAFPNGYSPQKDNVGSHTARAAACFGGAYRGSTYCASGWHRSGTVRDEPVTYTYKPVSNSCGATTKKNAWRWTTPDGVWWRCSDGNTTVSAGGTTNTYFTICRY</sequence>
<dbReference type="RefSeq" id="WP_102659864.1">
    <property type="nucleotide sequence ID" value="NZ_BAAAGZ010000032.1"/>
</dbReference>
<evidence type="ECO:0000313" key="1">
    <source>
        <dbReference type="EMBL" id="GIJ17119.1"/>
    </source>
</evidence>
<comment type="caution">
    <text evidence="1">The sequence shown here is derived from an EMBL/GenBank/DDBJ whole genome shotgun (WGS) entry which is preliminary data.</text>
</comment>
<organism evidence="1 2">
    <name type="scientific">Micromonospora gifhornensis</name>
    <dbReference type="NCBI Taxonomy" id="84594"/>
    <lineage>
        <taxon>Bacteria</taxon>
        <taxon>Bacillati</taxon>
        <taxon>Actinomycetota</taxon>
        <taxon>Actinomycetes</taxon>
        <taxon>Micromonosporales</taxon>
        <taxon>Micromonosporaceae</taxon>
        <taxon>Micromonospora</taxon>
    </lineage>
</organism>
<proteinExistence type="predicted"/>
<reference evidence="1 2" key="1">
    <citation type="submission" date="2021-01" db="EMBL/GenBank/DDBJ databases">
        <title>Whole genome shotgun sequence of Verrucosispora gifhornensis NBRC 16317.</title>
        <authorList>
            <person name="Komaki H."/>
            <person name="Tamura T."/>
        </authorList>
    </citation>
    <scope>NUCLEOTIDE SEQUENCE [LARGE SCALE GENOMIC DNA]</scope>
    <source>
        <strain evidence="1 2">NBRC 16317</strain>
    </source>
</reference>
<name>A0ABQ4IGT5_9ACTN</name>
<accession>A0ABQ4IGT5</accession>
<keyword evidence="2" id="KW-1185">Reference proteome</keyword>
<dbReference type="EMBL" id="BOPA01000026">
    <property type="protein sequence ID" value="GIJ17119.1"/>
    <property type="molecule type" value="Genomic_DNA"/>
</dbReference>
<gene>
    <name evidence="1" type="ORF">Vgi01_38030</name>
</gene>